<protein>
    <submittedName>
        <fullName evidence="1">Uncharacterized protein</fullName>
    </submittedName>
</protein>
<keyword evidence="2" id="KW-1185">Reference proteome</keyword>
<comment type="caution">
    <text evidence="1">The sequence shown here is derived from an EMBL/GenBank/DDBJ whole genome shotgun (WGS) entry which is preliminary data.</text>
</comment>
<dbReference type="PANTHER" id="PTHR46704">
    <property type="entry name" value="CXC DOMAIN-CONTAINING PROTEIN-RELATED"/>
    <property type="match status" value="1"/>
</dbReference>
<dbReference type="AlphaFoldDB" id="A0AAN8IYG2"/>
<dbReference type="PANTHER" id="PTHR46704:SF9">
    <property type="entry name" value="BHLH DOMAIN-CONTAINING PROTEIN"/>
    <property type="match status" value="1"/>
</dbReference>
<gene>
    <name evidence="1" type="ORF">SNE40_021951</name>
</gene>
<dbReference type="EMBL" id="JAZGQO010000018">
    <property type="protein sequence ID" value="KAK6168047.1"/>
    <property type="molecule type" value="Genomic_DNA"/>
</dbReference>
<name>A0AAN8IYG2_PATCE</name>
<sequence>MQKKSQVTASLKEQRDLLVRLLMIAQERELDLKEVMKYPLSSMPYALATFDGSMVKTTKAALLHEVEKSSQDQLGYRHADFNANKVVIVDAMVLIQQQSQFPETFGEFASSILRQLISISRKYKAKRVDFVADRYKDMSIKDAERQKRAVQGETKFRINRSDQKMPKLMKKFLASGNNKEGLLTFLVDEWKSTSPQYFCDVTLYATKGDTCVKFSKGTDGNLLVENAPELQSDHEEADTRMLLHVFQASQSTPAPLDIILCTVDTDVFVIALWMSTVVTARLILFLMTGNRSRQLDLQAMSSTMKEQTTEALVGLHPFTGCDSVSAFKGKGKIKALKLMLNSPQYITTFCELGKSWELRPNLRKDLEKFVCDLYGWKDETDINTVRYNCYRVGTVTDLTLPPNCDSLSLHMERANYQAKIFRSCQQQYINPPDPSAHGWKVNASKLEILWNTLPIAP</sequence>
<dbReference type="Proteomes" id="UP001347796">
    <property type="component" value="Unassembled WGS sequence"/>
</dbReference>
<organism evidence="1 2">
    <name type="scientific">Patella caerulea</name>
    <name type="common">Rayed Mediterranean limpet</name>
    <dbReference type="NCBI Taxonomy" id="87958"/>
    <lineage>
        <taxon>Eukaryota</taxon>
        <taxon>Metazoa</taxon>
        <taxon>Spiralia</taxon>
        <taxon>Lophotrochozoa</taxon>
        <taxon>Mollusca</taxon>
        <taxon>Gastropoda</taxon>
        <taxon>Patellogastropoda</taxon>
        <taxon>Patelloidea</taxon>
        <taxon>Patellidae</taxon>
        <taxon>Patella</taxon>
    </lineage>
</organism>
<evidence type="ECO:0000313" key="2">
    <source>
        <dbReference type="Proteomes" id="UP001347796"/>
    </source>
</evidence>
<reference evidence="1 2" key="1">
    <citation type="submission" date="2024-01" db="EMBL/GenBank/DDBJ databases">
        <title>The genome of the rayed Mediterranean limpet Patella caerulea (Linnaeus, 1758).</title>
        <authorList>
            <person name="Anh-Thu Weber A."/>
            <person name="Halstead-Nussloch G."/>
        </authorList>
    </citation>
    <scope>NUCLEOTIDE SEQUENCE [LARGE SCALE GENOMIC DNA]</scope>
    <source>
        <strain evidence="1">AATW-2023a</strain>
        <tissue evidence="1">Whole specimen</tissue>
    </source>
</reference>
<evidence type="ECO:0000313" key="1">
    <source>
        <dbReference type="EMBL" id="KAK6168047.1"/>
    </source>
</evidence>
<accession>A0AAN8IYG2</accession>
<proteinExistence type="predicted"/>